<accession>A0A420WC53</accession>
<dbReference type="PANTHER" id="PTHR43318">
    <property type="entry name" value="UDP-N-ACETYLGLUCOSAMINE 4,6-DEHYDRATASE"/>
    <property type="match status" value="1"/>
</dbReference>
<dbReference type="InterPro" id="IPR051203">
    <property type="entry name" value="Polysaccharide_Synthase-Rel"/>
</dbReference>
<evidence type="ECO:0000313" key="4">
    <source>
        <dbReference type="EMBL" id="RKQ68558.1"/>
    </source>
</evidence>
<dbReference type="CDD" id="cd05237">
    <property type="entry name" value="UDP_invert_4-6DH_SDR_e"/>
    <property type="match status" value="1"/>
</dbReference>
<sequence>MTNRQVQRIIVTYLHDIVMAAVSFLLSLYLRFGDAVLTLDRRTVLLAFGVFMATAIAVLATVRLDRSIWRYASVGDAVQILRAVLLTNLIFLAALFLITRLEDIPRSLVIINLFVMTALLSGPRLLYRVLKDHALLGLLESDSQRRVPVLLVGAGDEADLFIREMSRLRPAPYRVVGAIDHKAGRVGRKIREIAVMGTFEDLPRIVEELDRRGQRPERMIITPKRVEGTDVRELLAIGDKLGIKLSRLPRLTNLEGRFDTEIEIKPIDVEDLLGRPQTVLNRDAVSALIAGRRVLVTGAGGTIGGELVRQISDLGPARLTLMDNSEFQLYEIDLEVSERHPDLSRVAILGDVRDRTRVSDVFARERPDVVFHAAALKHVPMVESNPNEGVLTNVIGTRNIADACVESGVPTMVLISTDKAINPASMMGATKRLAEAYCQSLDILERRRAGGPRTRFTTVRFGNVLGSTGSVVPLFQRQLARGGPLTVTDPEMKRYFLTVREAVELVLQACTLTDPHVEEGGAIVVLDMGEPIRILDLAQQMIRLAGLTPGVDIDIVYTGPRPGEKLHEELFHGQEALLPTSLNGLQIATPRTADHALLNRALDELNEAARTRRTDQTLALVRRLVPEYQGEQLALRKVEPGE</sequence>
<feature type="transmembrane region" description="Helical" evidence="2">
    <location>
        <begin position="44"/>
        <end position="62"/>
    </location>
</feature>
<dbReference type="Gene3D" id="3.40.50.720">
    <property type="entry name" value="NAD(P)-binding Rossmann-like Domain"/>
    <property type="match status" value="2"/>
</dbReference>
<organism evidence="4 5">
    <name type="scientific">Oceanibaculum indicum</name>
    <dbReference type="NCBI Taxonomy" id="526216"/>
    <lineage>
        <taxon>Bacteria</taxon>
        <taxon>Pseudomonadati</taxon>
        <taxon>Pseudomonadota</taxon>
        <taxon>Alphaproteobacteria</taxon>
        <taxon>Rhodospirillales</taxon>
        <taxon>Oceanibaculaceae</taxon>
        <taxon>Oceanibaculum</taxon>
    </lineage>
</organism>
<evidence type="ECO:0000259" key="3">
    <source>
        <dbReference type="Pfam" id="PF02719"/>
    </source>
</evidence>
<evidence type="ECO:0000313" key="5">
    <source>
        <dbReference type="Proteomes" id="UP000277424"/>
    </source>
</evidence>
<comment type="similarity">
    <text evidence="1">Belongs to the polysaccharide synthase family.</text>
</comment>
<dbReference type="Proteomes" id="UP000277424">
    <property type="component" value="Unassembled WGS sequence"/>
</dbReference>
<dbReference type="InterPro" id="IPR003869">
    <property type="entry name" value="Polysac_CapD-like"/>
</dbReference>
<feature type="domain" description="Polysaccharide biosynthesis protein CapD-like" evidence="3">
    <location>
        <begin position="294"/>
        <end position="583"/>
    </location>
</feature>
<dbReference type="AlphaFoldDB" id="A0A420WC53"/>
<proteinExistence type="inferred from homology"/>
<dbReference type="EMBL" id="RBIG01000003">
    <property type="protein sequence ID" value="RKQ68558.1"/>
    <property type="molecule type" value="Genomic_DNA"/>
</dbReference>
<dbReference type="Pfam" id="PF13727">
    <property type="entry name" value="CoA_binding_3"/>
    <property type="match status" value="1"/>
</dbReference>
<name>A0A420WC53_9PROT</name>
<evidence type="ECO:0000256" key="2">
    <source>
        <dbReference type="SAM" id="Phobius"/>
    </source>
</evidence>
<gene>
    <name evidence="4" type="ORF">BCL74_3038</name>
</gene>
<feature type="transmembrane region" description="Helical" evidence="2">
    <location>
        <begin position="12"/>
        <end position="32"/>
    </location>
</feature>
<feature type="transmembrane region" description="Helical" evidence="2">
    <location>
        <begin position="83"/>
        <end position="101"/>
    </location>
</feature>
<evidence type="ECO:0000256" key="1">
    <source>
        <dbReference type="ARBA" id="ARBA00007430"/>
    </source>
</evidence>
<dbReference type="RefSeq" id="WP_008943293.1">
    <property type="nucleotide sequence ID" value="NZ_RBIG01000003.1"/>
</dbReference>
<keyword evidence="2" id="KW-0472">Membrane</keyword>
<dbReference type="SUPFAM" id="SSF51735">
    <property type="entry name" value="NAD(P)-binding Rossmann-fold domains"/>
    <property type="match status" value="1"/>
</dbReference>
<dbReference type="PANTHER" id="PTHR43318:SF1">
    <property type="entry name" value="POLYSACCHARIDE BIOSYNTHESIS PROTEIN EPSC-RELATED"/>
    <property type="match status" value="1"/>
</dbReference>
<reference evidence="4 5" key="1">
    <citation type="submission" date="2018-10" db="EMBL/GenBank/DDBJ databases">
        <title>Comparative analysis of microorganisms from saline springs in Andes Mountain Range, Colombia.</title>
        <authorList>
            <person name="Rubin E."/>
        </authorList>
    </citation>
    <scope>NUCLEOTIDE SEQUENCE [LARGE SCALE GENOMIC DNA]</scope>
    <source>
        <strain evidence="4 5">USBA 36</strain>
    </source>
</reference>
<feature type="transmembrane region" description="Helical" evidence="2">
    <location>
        <begin position="107"/>
        <end position="127"/>
    </location>
</feature>
<dbReference type="Pfam" id="PF02719">
    <property type="entry name" value="Polysacc_synt_2"/>
    <property type="match status" value="1"/>
</dbReference>
<keyword evidence="2" id="KW-0812">Transmembrane</keyword>
<protein>
    <submittedName>
        <fullName evidence="4">O-antigen biosynthesis protein WbqV</fullName>
    </submittedName>
</protein>
<comment type="caution">
    <text evidence="4">The sequence shown here is derived from an EMBL/GenBank/DDBJ whole genome shotgun (WGS) entry which is preliminary data.</text>
</comment>
<keyword evidence="2" id="KW-1133">Transmembrane helix</keyword>
<dbReference type="InterPro" id="IPR036291">
    <property type="entry name" value="NAD(P)-bd_dom_sf"/>
</dbReference>